<dbReference type="InterPro" id="IPR053045">
    <property type="entry name" value="Zinc_cluster_trans_reg"/>
</dbReference>
<keyword evidence="4" id="KW-0805">Transcription regulation</keyword>
<keyword evidence="7" id="KW-0539">Nucleus</keyword>
<dbReference type="InterPro" id="IPR036864">
    <property type="entry name" value="Zn2-C6_fun-type_DNA-bd_sf"/>
</dbReference>
<evidence type="ECO:0000259" key="9">
    <source>
        <dbReference type="PROSITE" id="PS50048"/>
    </source>
</evidence>
<dbReference type="GO" id="GO:0008270">
    <property type="term" value="F:zinc ion binding"/>
    <property type="evidence" value="ECO:0007669"/>
    <property type="project" value="InterPro"/>
</dbReference>
<evidence type="ECO:0000313" key="11">
    <source>
        <dbReference type="Proteomes" id="UP000316270"/>
    </source>
</evidence>
<protein>
    <recommendedName>
        <fullName evidence="9">Zn(2)-C6 fungal-type domain-containing protein</fullName>
    </recommendedName>
</protein>
<feature type="region of interest" description="Disordered" evidence="8">
    <location>
        <begin position="1"/>
        <end position="64"/>
    </location>
</feature>
<evidence type="ECO:0000256" key="7">
    <source>
        <dbReference type="ARBA" id="ARBA00023242"/>
    </source>
</evidence>
<accession>A0A517LDD9</accession>
<dbReference type="PANTHER" id="PTHR31986:SF7">
    <property type="entry name" value="REGULATOR OF DRUG SENSITIVITY 2"/>
    <property type="match status" value="1"/>
</dbReference>
<dbReference type="PROSITE" id="PS50048">
    <property type="entry name" value="ZN2_CY6_FUNGAL_2"/>
    <property type="match status" value="1"/>
</dbReference>
<evidence type="ECO:0000256" key="4">
    <source>
        <dbReference type="ARBA" id="ARBA00023015"/>
    </source>
</evidence>
<feature type="compositionally biased region" description="Polar residues" evidence="8">
    <location>
        <begin position="111"/>
        <end position="129"/>
    </location>
</feature>
<evidence type="ECO:0000256" key="5">
    <source>
        <dbReference type="ARBA" id="ARBA00023125"/>
    </source>
</evidence>
<dbReference type="GO" id="GO:0000981">
    <property type="term" value="F:DNA-binding transcription factor activity, RNA polymerase II-specific"/>
    <property type="evidence" value="ECO:0007669"/>
    <property type="project" value="InterPro"/>
</dbReference>
<evidence type="ECO:0000256" key="3">
    <source>
        <dbReference type="ARBA" id="ARBA00022833"/>
    </source>
</evidence>
<gene>
    <name evidence="10" type="ORF">FKW77_002314</name>
</gene>
<dbReference type="Pfam" id="PF00172">
    <property type="entry name" value="Zn_clus"/>
    <property type="match status" value="1"/>
</dbReference>
<feature type="compositionally biased region" description="Basic and acidic residues" evidence="8">
    <location>
        <begin position="98"/>
        <end position="110"/>
    </location>
</feature>
<feature type="region of interest" description="Disordered" evidence="8">
    <location>
        <begin position="98"/>
        <end position="129"/>
    </location>
</feature>
<dbReference type="EMBL" id="CP042194">
    <property type="protein sequence ID" value="QDS73642.1"/>
    <property type="molecule type" value="Genomic_DNA"/>
</dbReference>
<feature type="compositionally biased region" description="Polar residues" evidence="8">
    <location>
        <begin position="30"/>
        <end position="44"/>
    </location>
</feature>
<evidence type="ECO:0000256" key="6">
    <source>
        <dbReference type="ARBA" id="ARBA00023163"/>
    </source>
</evidence>
<dbReference type="InterPro" id="IPR056751">
    <property type="entry name" value="PAS_13"/>
</dbReference>
<feature type="domain" description="Zn(2)-C6 fungal-type" evidence="9">
    <location>
        <begin position="68"/>
        <end position="97"/>
    </location>
</feature>
<name>A0A517LDD9_9PEZI</name>
<proteinExistence type="predicted"/>
<keyword evidence="6" id="KW-0804">Transcription</keyword>
<dbReference type="CDD" id="cd00067">
    <property type="entry name" value="GAL4"/>
    <property type="match status" value="1"/>
</dbReference>
<keyword evidence="11" id="KW-1185">Reference proteome</keyword>
<dbReference type="InterPro" id="IPR001138">
    <property type="entry name" value="Zn2Cys6_DnaBD"/>
</dbReference>
<dbReference type="OrthoDB" id="65716at2759"/>
<comment type="subcellular location">
    <subcellularLocation>
        <location evidence="1">Nucleus</location>
    </subcellularLocation>
</comment>
<sequence>MNDTQATVRDSNGSASHKMTSTKSMEKGPENNNRTSPKQSTPQKATPAGHGDGTGKSSSKKRRKVNHACIYCRRSHMTCDLARPCMRCQKRNIGHLCHDEPREPVKKSKSEPGTASGENEPSNVEASPVEQSLNPLVANRQDAGLDLGHVSHNRVASTTALVQPTPVAAPHHTSLTGNNQSLLPFQDWGLSSQSSMMQDMHFHPNYTTFNTSEVSNEYNLLNDFLSHSLMEDGGMYSNDDAFTGDLSLNNTMQTLSGSNALFQAPPQANQMPPPSQAAIGNAISRPASGFPIDKARETYYMTAADPAGTDTPEERMKKLMKAKYDAGMLKPFNYVKGYARLQHFMDRNLQPQSRSRILKQLDRFRPKFRERMHNLSDMQLVYVEIYFEGSLMEYDRVFASMAIPACCWRRTGEIYRGNKEMAALIGVPIEHLRDGRIAIHEIFSEQSLVGYWEKFGAIAFDHLQKAILTSCSLKTREPNAAEPEKKCCFSFTIRRDKHNVPILIVGNFLPILPFEK</sequence>
<evidence type="ECO:0000256" key="1">
    <source>
        <dbReference type="ARBA" id="ARBA00004123"/>
    </source>
</evidence>
<dbReference type="Proteomes" id="UP000316270">
    <property type="component" value="Chromosome 10"/>
</dbReference>
<organism evidence="10 11">
    <name type="scientific">Venturia effusa</name>
    <dbReference type="NCBI Taxonomy" id="50376"/>
    <lineage>
        <taxon>Eukaryota</taxon>
        <taxon>Fungi</taxon>
        <taxon>Dikarya</taxon>
        <taxon>Ascomycota</taxon>
        <taxon>Pezizomycotina</taxon>
        <taxon>Dothideomycetes</taxon>
        <taxon>Pleosporomycetidae</taxon>
        <taxon>Venturiales</taxon>
        <taxon>Venturiaceae</taxon>
        <taxon>Venturia</taxon>
    </lineage>
</organism>
<dbReference type="SUPFAM" id="SSF57701">
    <property type="entry name" value="Zn2/Cys6 DNA-binding domain"/>
    <property type="match status" value="1"/>
</dbReference>
<dbReference type="AlphaFoldDB" id="A0A517LDD9"/>
<keyword evidence="2" id="KW-0479">Metal-binding</keyword>
<dbReference type="SMART" id="SM00066">
    <property type="entry name" value="GAL4"/>
    <property type="match status" value="1"/>
</dbReference>
<dbReference type="Pfam" id="PF24990">
    <property type="entry name" value="PAS_13"/>
    <property type="match status" value="1"/>
</dbReference>
<dbReference type="PANTHER" id="PTHR31986">
    <property type="entry name" value="REGULATOR OF DRUG SENSITIVITY 2"/>
    <property type="match status" value="1"/>
</dbReference>
<feature type="compositionally biased region" description="Polar residues" evidence="8">
    <location>
        <begin position="1"/>
        <end position="23"/>
    </location>
</feature>
<reference evidence="10 11" key="1">
    <citation type="submission" date="2019-07" db="EMBL/GenBank/DDBJ databases">
        <title>Finished genome of Venturia effusa.</title>
        <authorList>
            <person name="Young C.A."/>
            <person name="Cox M.P."/>
            <person name="Ganley A.R.D."/>
            <person name="David W.J."/>
        </authorList>
    </citation>
    <scope>NUCLEOTIDE SEQUENCE [LARGE SCALE GENOMIC DNA]</scope>
    <source>
        <strain evidence="11">albino</strain>
    </source>
</reference>
<dbReference type="GO" id="GO:0000977">
    <property type="term" value="F:RNA polymerase II transcription regulatory region sequence-specific DNA binding"/>
    <property type="evidence" value="ECO:0007669"/>
    <property type="project" value="TreeGrafter"/>
</dbReference>
<keyword evidence="3" id="KW-0862">Zinc</keyword>
<evidence type="ECO:0000256" key="8">
    <source>
        <dbReference type="SAM" id="MobiDB-lite"/>
    </source>
</evidence>
<dbReference type="PROSITE" id="PS00463">
    <property type="entry name" value="ZN2_CY6_FUNGAL_1"/>
    <property type="match status" value="1"/>
</dbReference>
<evidence type="ECO:0000313" key="10">
    <source>
        <dbReference type="EMBL" id="QDS73642.1"/>
    </source>
</evidence>
<evidence type="ECO:0000256" key="2">
    <source>
        <dbReference type="ARBA" id="ARBA00022723"/>
    </source>
</evidence>
<dbReference type="GO" id="GO:0005634">
    <property type="term" value="C:nucleus"/>
    <property type="evidence" value="ECO:0007669"/>
    <property type="project" value="UniProtKB-SubCell"/>
</dbReference>
<dbReference type="Gene3D" id="4.10.240.10">
    <property type="entry name" value="Zn(2)-C6 fungal-type DNA-binding domain"/>
    <property type="match status" value="1"/>
</dbReference>
<dbReference type="STRING" id="50376.A0A517LDD9"/>
<keyword evidence="5" id="KW-0238">DNA-binding</keyword>